<sequence>MSKRKQHAYQVALRMAQAKEVRAQLALASAVKQEAAAQEHVGLVEAMCQSVSQATHSCVAGTHAMDMARYELLTQLSAVLSDQLRHANDILDEGSCQRREKASENVLAKRHRELIGEHLDHLCLAMTYARVAKAQEESVELWLECRGEQP</sequence>
<organism evidence="1 2">
    <name type="scientific">Dyella jejuensis</name>
    <dbReference type="NCBI Taxonomy" id="1432009"/>
    <lineage>
        <taxon>Bacteria</taxon>
        <taxon>Pseudomonadati</taxon>
        <taxon>Pseudomonadota</taxon>
        <taxon>Gammaproteobacteria</taxon>
        <taxon>Lysobacterales</taxon>
        <taxon>Rhodanobacteraceae</taxon>
        <taxon>Dyella</taxon>
    </lineage>
</organism>
<accession>A0ABW8JPG8</accession>
<evidence type="ECO:0000313" key="1">
    <source>
        <dbReference type="EMBL" id="MFK2902141.1"/>
    </source>
</evidence>
<dbReference type="EMBL" id="JADIKJ010000025">
    <property type="protein sequence ID" value="MFK2902141.1"/>
    <property type="molecule type" value="Genomic_DNA"/>
</dbReference>
<comment type="caution">
    <text evidence="1">The sequence shown here is derived from an EMBL/GenBank/DDBJ whole genome shotgun (WGS) entry which is preliminary data.</text>
</comment>
<proteinExistence type="predicted"/>
<evidence type="ECO:0000313" key="2">
    <source>
        <dbReference type="Proteomes" id="UP001620461"/>
    </source>
</evidence>
<protein>
    <submittedName>
        <fullName evidence="1">Uncharacterized protein</fullName>
    </submittedName>
</protein>
<dbReference type="RefSeq" id="WP_404549208.1">
    <property type="nucleotide sequence ID" value="NZ_JADIKJ010000025.1"/>
</dbReference>
<dbReference type="Proteomes" id="UP001620461">
    <property type="component" value="Unassembled WGS sequence"/>
</dbReference>
<keyword evidence="2" id="KW-1185">Reference proteome</keyword>
<name>A0ABW8JPG8_9GAMM</name>
<gene>
    <name evidence="1" type="ORF">ISP15_17530</name>
</gene>
<reference evidence="1 2" key="1">
    <citation type="submission" date="2020-10" db="EMBL/GenBank/DDBJ databases">
        <title>Phylogeny of dyella-like bacteria.</title>
        <authorList>
            <person name="Fu J."/>
        </authorList>
    </citation>
    <scope>NUCLEOTIDE SEQUENCE [LARGE SCALE GENOMIC DNA]</scope>
    <source>
        <strain evidence="1 2">JP1</strain>
    </source>
</reference>